<comment type="subcellular location">
    <subcellularLocation>
        <location evidence="7">Cell membrane</location>
        <topology evidence="7">Multi-pass membrane protein</topology>
    </subcellularLocation>
    <subcellularLocation>
        <location evidence="1">Membrane</location>
    </subcellularLocation>
</comment>
<comment type="function">
    <text evidence="7">NDH-1 shuttles electrons from NADH, via FMN and iron-sulfur (Fe-S) centers, to quinones in the respiratory chain.</text>
</comment>
<feature type="transmembrane region" description="Helical" evidence="8">
    <location>
        <begin position="59"/>
        <end position="82"/>
    </location>
</feature>
<dbReference type="RefSeq" id="WP_322497182.1">
    <property type="nucleotide sequence ID" value="NZ_JARGYT010000001.1"/>
</dbReference>
<evidence type="ECO:0000256" key="4">
    <source>
        <dbReference type="ARBA" id="ARBA00022692"/>
    </source>
</evidence>
<keyword evidence="6 8" id="KW-0472">Membrane</keyword>
<reference evidence="9 10" key="1">
    <citation type="submission" date="2023-02" db="EMBL/GenBank/DDBJ databases">
        <title>Host association and intracellularity evolved multiple times independently in the Rickettsiales.</title>
        <authorList>
            <person name="Castelli M."/>
            <person name="Nardi T."/>
            <person name="Gammuto L."/>
            <person name="Bellinzona G."/>
            <person name="Sabaneyeva E."/>
            <person name="Potekhin A."/>
            <person name="Serra V."/>
            <person name="Petroni G."/>
            <person name="Sassera D."/>
        </authorList>
    </citation>
    <scope>NUCLEOTIDE SEQUENCE [LARGE SCALE GENOMIC DNA]</scope>
    <source>
        <strain evidence="9 10">BOD18</strain>
    </source>
</reference>
<evidence type="ECO:0000256" key="5">
    <source>
        <dbReference type="ARBA" id="ARBA00022989"/>
    </source>
</evidence>
<feature type="transmembrane region" description="Helical" evidence="8">
    <location>
        <begin position="6"/>
        <end position="28"/>
    </location>
</feature>
<keyword evidence="7" id="KW-0874">Quinone</keyword>
<protein>
    <recommendedName>
        <fullName evidence="7">NADH-quinone oxidoreductase subunit</fullName>
        <ecNumber evidence="7">7.1.1.-</ecNumber>
    </recommendedName>
</protein>
<evidence type="ECO:0000256" key="8">
    <source>
        <dbReference type="SAM" id="Phobius"/>
    </source>
</evidence>
<feature type="transmembrane region" description="Helical" evidence="8">
    <location>
        <begin position="88"/>
        <end position="107"/>
    </location>
</feature>
<gene>
    <name evidence="9" type="ORF">Cyrtocomes_00025</name>
</gene>
<dbReference type="Pfam" id="PF00507">
    <property type="entry name" value="Oxidored_q4"/>
    <property type="match status" value="1"/>
</dbReference>
<proteinExistence type="inferred from homology"/>
<organism evidence="9 10">
    <name type="scientific">Candidatus Cyrtobacter comes</name>
    <dbReference type="NCBI Taxonomy" id="675776"/>
    <lineage>
        <taxon>Bacteria</taxon>
        <taxon>Pseudomonadati</taxon>
        <taxon>Pseudomonadota</taxon>
        <taxon>Alphaproteobacteria</taxon>
        <taxon>Rickettsiales</taxon>
        <taxon>Candidatus Midichloriaceae</taxon>
        <taxon>Candidatus Cyrtobacter</taxon>
    </lineage>
</organism>
<dbReference type="PANTHER" id="PTHR11058">
    <property type="entry name" value="NADH-UBIQUINONE OXIDOREDUCTASE CHAIN 3"/>
    <property type="match status" value="1"/>
</dbReference>
<keyword evidence="7" id="KW-0520">NAD</keyword>
<evidence type="ECO:0000313" key="10">
    <source>
        <dbReference type="Proteomes" id="UP001293791"/>
    </source>
</evidence>
<dbReference type="PANTHER" id="PTHR11058:SF9">
    <property type="entry name" value="NADH-UBIQUINONE OXIDOREDUCTASE CHAIN 3"/>
    <property type="match status" value="1"/>
</dbReference>
<comment type="similarity">
    <text evidence="2 7">Belongs to the complex I subunit 3 family.</text>
</comment>
<evidence type="ECO:0000256" key="3">
    <source>
        <dbReference type="ARBA" id="ARBA00022448"/>
    </source>
</evidence>
<dbReference type="Gene3D" id="1.20.58.1610">
    <property type="entry name" value="NADH:ubiquinone/plastoquinone oxidoreductase, chain 3"/>
    <property type="match status" value="1"/>
</dbReference>
<dbReference type="EC" id="7.1.1.-" evidence="7"/>
<keyword evidence="5 8" id="KW-1133">Transmembrane helix</keyword>
<keyword evidence="3" id="KW-0813">Transport</keyword>
<dbReference type="InterPro" id="IPR038430">
    <property type="entry name" value="NDAH_ubi_oxred_su3_sf"/>
</dbReference>
<evidence type="ECO:0000256" key="2">
    <source>
        <dbReference type="ARBA" id="ARBA00008472"/>
    </source>
</evidence>
<sequence>MHSYLPVLIFFLVALAIAFILAIAPFFTGRIRFYKDKMLTYECGFDPFGGNESKFDVRFYLVSVLFILFDLEIAFIFPWSLLISDMCTFSFFSMISFLCVLTLGFVYEWRKGALDW</sequence>
<comment type="catalytic activity">
    <reaction evidence="7">
        <text>a quinone + NADH + 5 H(+)(in) = a quinol + NAD(+) + 4 H(+)(out)</text>
        <dbReference type="Rhea" id="RHEA:57888"/>
        <dbReference type="ChEBI" id="CHEBI:15378"/>
        <dbReference type="ChEBI" id="CHEBI:24646"/>
        <dbReference type="ChEBI" id="CHEBI:57540"/>
        <dbReference type="ChEBI" id="CHEBI:57945"/>
        <dbReference type="ChEBI" id="CHEBI:132124"/>
    </reaction>
</comment>
<evidence type="ECO:0000256" key="6">
    <source>
        <dbReference type="ARBA" id="ARBA00023136"/>
    </source>
</evidence>
<dbReference type="Proteomes" id="UP001293791">
    <property type="component" value="Unassembled WGS sequence"/>
</dbReference>
<keyword evidence="4 7" id="KW-0812">Transmembrane</keyword>
<keyword evidence="10" id="KW-1185">Reference proteome</keyword>
<evidence type="ECO:0000313" key="9">
    <source>
        <dbReference type="EMBL" id="MDZ5761669.1"/>
    </source>
</evidence>
<evidence type="ECO:0000256" key="1">
    <source>
        <dbReference type="ARBA" id="ARBA00004370"/>
    </source>
</evidence>
<dbReference type="InterPro" id="IPR000440">
    <property type="entry name" value="NADH_UbQ/plastoQ_OxRdtase_su3"/>
</dbReference>
<comment type="caution">
    <text evidence="9">The sequence shown here is derived from an EMBL/GenBank/DDBJ whole genome shotgun (WGS) entry which is preliminary data.</text>
</comment>
<name>A0ABU5L6B8_9RICK</name>
<dbReference type="EMBL" id="JARGYT010000001">
    <property type="protein sequence ID" value="MDZ5761669.1"/>
    <property type="molecule type" value="Genomic_DNA"/>
</dbReference>
<evidence type="ECO:0000256" key="7">
    <source>
        <dbReference type="RuleBase" id="RU003639"/>
    </source>
</evidence>
<accession>A0ABU5L6B8</accession>